<feature type="domain" description="DUF1468" evidence="3">
    <location>
        <begin position="15"/>
        <end position="176"/>
    </location>
</feature>
<organism evidence="4 5">
    <name type="scientific">Blastococcus goldschmidtiae</name>
    <dbReference type="NCBI Taxonomy" id="3075546"/>
    <lineage>
        <taxon>Bacteria</taxon>
        <taxon>Bacillati</taxon>
        <taxon>Actinomycetota</taxon>
        <taxon>Actinomycetes</taxon>
        <taxon>Geodermatophilales</taxon>
        <taxon>Geodermatophilaceae</taxon>
        <taxon>Blastococcus</taxon>
    </lineage>
</organism>
<evidence type="ECO:0000256" key="1">
    <source>
        <dbReference type="SAM" id="MobiDB-lite"/>
    </source>
</evidence>
<feature type="compositionally biased region" description="Acidic residues" evidence="1">
    <location>
        <begin position="97"/>
        <end position="106"/>
    </location>
</feature>
<dbReference type="Pfam" id="PF07331">
    <property type="entry name" value="TctB"/>
    <property type="match status" value="1"/>
</dbReference>
<dbReference type="Proteomes" id="UP001183222">
    <property type="component" value="Unassembled WGS sequence"/>
</dbReference>
<evidence type="ECO:0000259" key="3">
    <source>
        <dbReference type="Pfam" id="PF07331"/>
    </source>
</evidence>
<feature type="transmembrane region" description="Helical" evidence="2">
    <location>
        <begin position="149"/>
        <end position="167"/>
    </location>
</feature>
<comment type="caution">
    <text evidence="4">The sequence shown here is derived from an EMBL/GenBank/DDBJ whole genome shotgun (WGS) entry which is preliminary data.</text>
</comment>
<accession>A0ABU2K6V8</accession>
<dbReference type="InterPro" id="IPR009936">
    <property type="entry name" value="DUF1468"/>
</dbReference>
<sequence>MGLSWKSPDTVVPGVLLLGAIVYGTTAWGYDLGTGSNPGPGLFPFAVAIAVVLSSATWLVTVARERPRPQDQPTPSAPPAGHDDPGLPSSVATAEEGGPEEPDETLDWPRIGGVAVAALLVIPLSTWIGLVPAAGVLATATAALMRVRLVVAVVVGLVFGVLAYLVFEQWLDVPLPNGFLLTQGGIT</sequence>
<dbReference type="EMBL" id="JAVREI010000004">
    <property type="protein sequence ID" value="MDT0275931.1"/>
    <property type="molecule type" value="Genomic_DNA"/>
</dbReference>
<feature type="transmembrane region" description="Helical" evidence="2">
    <location>
        <begin position="42"/>
        <end position="63"/>
    </location>
</feature>
<feature type="region of interest" description="Disordered" evidence="1">
    <location>
        <begin position="66"/>
        <end position="107"/>
    </location>
</feature>
<gene>
    <name evidence="4" type="ORF">RM425_08445</name>
</gene>
<reference evidence="5" key="1">
    <citation type="submission" date="2023-07" db="EMBL/GenBank/DDBJ databases">
        <title>30 novel species of actinomycetes from the DSMZ collection.</title>
        <authorList>
            <person name="Nouioui I."/>
        </authorList>
    </citation>
    <scope>NUCLEOTIDE SEQUENCE [LARGE SCALE GENOMIC DNA]</scope>
    <source>
        <strain evidence="5">DSM 46792</strain>
    </source>
</reference>
<protein>
    <submittedName>
        <fullName evidence="4">Tripartite tricarboxylate transporter TctB family protein</fullName>
    </submittedName>
</protein>
<evidence type="ECO:0000313" key="5">
    <source>
        <dbReference type="Proteomes" id="UP001183222"/>
    </source>
</evidence>
<keyword evidence="5" id="KW-1185">Reference proteome</keyword>
<keyword evidence="2" id="KW-0472">Membrane</keyword>
<feature type="transmembrane region" description="Helical" evidence="2">
    <location>
        <begin position="111"/>
        <end position="137"/>
    </location>
</feature>
<feature type="transmembrane region" description="Helical" evidence="2">
    <location>
        <begin position="12"/>
        <end position="30"/>
    </location>
</feature>
<keyword evidence="2" id="KW-1133">Transmembrane helix</keyword>
<evidence type="ECO:0000256" key="2">
    <source>
        <dbReference type="SAM" id="Phobius"/>
    </source>
</evidence>
<dbReference type="RefSeq" id="WP_311344754.1">
    <property type="nucleotide sequence ID" value="NZ_JAVREI010000004.1"/>
</dbReference>
<proteinExistence type="predicted"/>
<evidence type="ECO:0000313" key="4">
    <source>
        <dbReference type="EMBL" id="MDT0275931.1"/>
    </source>
</evidence>
<keyword evidence="2" id="KW-0812">Transmembrane</keyword>
<name>A0ABU2K6V8_9ACTN</name>